<evidence type="ECO:0000259" key="6">
    <source>
        <dbReference type="Pfam" id="PF12698"/>
    </source>
</evidence>
<evidence type="ECO:0000256" key="3">
    <source>
        <dbReference type="ARBA" id="ARBA00022989"/>
    </source>
</evidence>
<feature type="domain" description="ABC-2 type transporter transmembrane" evidence="6">
    <location>
        <begin position="312"/>
        <end position="673"/>
    </location>
</feature>
<keyword evidence="2 5" id="KW-0812">Transmembrane</keyword>
<dbReference type="AlphaFoldDB" id="X6MWU6"/>
<comment type="caution">
    <text evidence="7">The sequence shown here is derived from an EMBL/GenBank/DDBJ whole genome shotgun (WGS) entry which is preliminary data.</text>
</comment>
<comment type="subcellular location">
    <subcellularLocation>
        <location evidence="1">Membrane</location>
        <topology evidence="1">Multi-pass membrane protein</topology>
    </subcellularLocation>
</comment>
<organism evidence="7 8">
    <name type="scientific">Reticulomyxa filosa</name>
    <dbReference type="NCBI Taxonomy" id="46433"/>
    <lineage>
        <taxon>Eukaryota</taxon>
        <taxon>Sar</taxon>
        <taxon>Rhizaria</taxon>
        <taxon>Retaria</taxon>
        <taxon>Foraminifera</taxon>
        <taxon>Monothalamids</taxon>
        <taxon>Reticulomyxidae</taxon>
        <taxon>Reticulomyxa</taxon>
    </lineage>
</organism>
<accession>X6MWU6</accession>
<feature type="transmembrane region" description="Helical" evidence="5">
    <location>
        <begin position="649"/>
        <end position="667"/>
    </location>
</feature>
<keyword evidence="4 5" id="KW-0472">Membrane</keyword>
<feature type="transmembrane region" description="Helical" evidence="5">
    <location>
        <begin position="548"/>
        <end position="572"/>
    </location>
</feature>
<evidence type="ECO:0000256" key="2">
    <source>
        <dbReference type="ARBA" id="ARBA00022692"/>
    </source>
</evidence>
<feature type="transmembrane region" description="Helical" evidence="5">
    <location>
        <begin position="584"/>
        <end position="606"/>
    </location>
</feature>
<dbReference type="GO" id="GO:0140359">
    <property type="term" value="F:ABC-type transporter activity"/>
    <property type="evidence" value="ECO:0007669"/>
    <property type="project" value="InterPro"/>
</dbReference>
<protein>
    <submittedName>
        <fullName evidence="7">Abc transporter</fullName>
    </submittedName>
</protein>
<feature type="transmembrane region" description="Helical" evidence="5">
    <location>
        <begin position="497"/>
        <end position="527"/>
    </location>
</feature>
<reference evidence="7 8" key="1">
    <citation type="journal article" date="2013" name="Curr. Biol.">
        <title>The Genome of the Foraminiferan Reticulomyxa filosa.</title>
        <authorList>
            <person name="Glockner G."/>
            <person name="Hulsmann N."/>
            <person name="Schleicher M."/>
            <person name="Noegel A.A."/>
            <person name="Eichinger L."/>
            <person name="Gallinger C."/>
            <person name="Pawlowski J."/>
            <person name="Sierra R."/>
            <person name="Euteneuer U."/>
            <person name="Pillet L."/>
            <person name="Moustafa A."/>
            <person name="Platzer M."/>
            <person name="Groth M."/>
            <person name="Szafranski K."/>
            <person name="Schliwa M."/>
        </authorList>
    </citation>
    <scope>NUCLEOTIDE SEQUENCE [LARGE SCALE GENOMIC DNA]</scope>
</reference>
<gene>
    <name evidence="7" type="ORF">RFI_19368</name>
</gene>
<sequence length="699" mass="79399">MDKKKKPKQKKKGRTNVPLMHTYTYTCTKYNYNNYNYNTYNNNNNNNNKADSIADRIAILNHGRLRIYGSCLYLKSMCGVGYNLIFTMDQSEQEKEEKEKEKERETLDEVIRRHLPEVQQCRMTTLKQNIGSAMNPRQAIDIMYKTKLHHSGYFPSLFQYIDVHKRELHVLRYAVSVTTLNEVFMKISTDHTWVAQPSRLSDSNLCNPTETEQGTGTEIGTGIGTGTGARIEIEMETQVQSGIDMDVSIHEHSDQKLQRLIDATNVIVLDDDNNNDDENKNGTSLRCKHCASDIWQILKKRYRVTSRDVRALLTTIVMPVLSLLFSLSLLSALSILSKDPTSLALTANVYQTPLFLAYNNFSLLQSDNQSSHLFSDVLDKIALLPDVQLVSVPDIPSLESMNMWIYNITTYSSSTNVNASANRRDSIVPSSSSLYCALYLDPDSDSVVFLYDKKQLHILPIVYTIWDTAVLQSVTNSTDTQLHVSSFPFPMSTKEKWVVAVSMTTMVVLIVSLSFSFIPTSFAYFIVNERISTVKHQHFIAGMSILSYWLANLLFDLAIFLLSSICGGIILYWFEITLFNGLSIWSIILLFGSFGVSIVALTYCLSSCFDKPQTAQLVIGRIFELGGFLVLMIGLIADQLFPKNTTVQWALSIFRFMPNFAFAEALFRVAMAEQMKEHFVHPKTSFAMEFSQFFYSSEM</sequence>
<dbReference type="InterPro" id="IPR013525">
    <property type="entry name" value="ABC2_TM"/>
</dbReference>
<evidence type="ECO:0000256" key="4">
    <source>
        <dbReference type="ARBA" id="ARBA00023136"/>
    </source>
</evidence>
<name>X6MWU6_RETFI</name>
<dbReference type="Proteomes" id="UP000023152">
    <property type="component" value="Unassembled WGS sequence"/>
</dbReference>
<dbReference type="EMBL" id="ASPP01015749">
    <property type="protein sequence ID" value="ETO17937.1"/>
    <property type="molecule type" value="Genomic_DNA"/>
</dbReference>
<dbReference type="Pfam" id="PF12698">
    <property type="entry name" value="ABC2_membrane_3"/>
    <property type="match status" value="1"/>
</dbReference>
<evidence type="ECO:0000313" key="8">
    <source>
        <dbReference type="Proteomes" id="UP000023152"/>
    </source>
</evidence>
<dbReference type="PANTHER" id="PTHR19229:SF250">
    <property type="entry name" value="ABC TRANSPORTER DOMAIN-CONTAINING PROTEIN-RELATED"/>
    <property type="match status" value="1"/>
</dbReference>
<evidence type="ECO:0000256" key="1">
    <source>
        <dbReference type="ARBA" id="ARBA00004141"/>
    </source>
</evidence>
<feature type="transmembrane region" description="Helical" evidence="5">
    <location>
        <begin position="309"/>
        <end position="336"/>
    </location>
</feature>
<evidence type="ECO:0000256" key="5">
    <source>
        <dbReference type="SAM" id="Phobius"/>
    </source>
</evidence>
<dbReference type="InterPro" id="IPR026082">
    <property type="entry name" value="ABCA"/>
</dbReference>
<dbReference type="OMA" id="MWIYNIT"/>
<proteinExistence type="predicted"/>
<evidence type="ECO:0000313" key="7">
    <source>
        <dbReference type="EMBL" id="ETO17937.1"/>
    </source>
</evidence>
<keyword evidence="8" id="KW-1185">Reference proteome</keyword>
<feature type="transmembrane region" description="Helical" evidence="5">
    <location>
        <begin position="618"/>
        <end position="637"/>
    </location>
</feature>
<feature type="non-terminal residue" evidence="7">
    <location>
        <position position="699"/>
    </location>
</feature>
<dbReference type="PANTHER" id="PTHR19229">
    <property type="entry name" value="ATP-BINDING CASSETTE TRANSPORTER SUBFAMILY A ABCA"/>
    <property type="match status" value="1"/>
</dbReference>
<keyword evidence="3 5" id="KW-1133">Transmembrane helix</keyword>
<dbReference type="GO" id="GO:0016020">
    <property type="term" value="C:membrane"/>
    <property type="evidence" value="ECO:0007669"/>
    <property type="project" value="UniProtKB-SubCell"/>
</dbReference>
<dbReference type="GO" id="GO:0005319">
    <property type="term" value="F:lipid transporter activity"/>
    <property type="evidence" value="ECO:0007669"/>
    <property type="project" value="TreeGrafter"/>
</dbReference>